<evidence type="ECO:0000256" key="1">
    <source>
        <dbReference type="SAM" id="Phobius"/>
    </source>
</evidence>
<keyword evidence="1" id="KW-1133">Transmembrane helix</keyword>
<reference evidence="2 3" key="1">
    <citation type="submission" date="2017-12" db="EMBL/GenBank/DDBJ databases">
        <title>Draft genome sequence of Ralstonia pickettii 52.</title>
        <authorList>
            <person name="Zheng B."/>
        </authorList>
    </citation>
    <scope>NUCLEOTIDE SEQUENCE [LARGE SCALE GENOMIC DNA]</scope>
    <source>
        <strain evidence="2 3">52</strain>
    </source>
</reference>
<evidence type="ECO:0000313" key="3">
    <source>
        <dbReference type="Proteomes" id="UP000234456"/>
    </source>
</evidence>
<accession>A0A2N4TQR3</accession>
<proteinExistence type="predicted"/>
<dbReference type="EMBL" id="PKQE01000002">
    <property type="protein sequence ID" value="PLC42034.1"/>
    <property type="molecule type" value="Genomic_DNA"/>
</dbReference>
<name>A0A2N4TQR3_RALPI</name>
<gene>
    <name evidence="2" type="ORF">C0Q88_08510</name>
</gene>
<dbReference type="AlphaFoldDB" id="A0A2N4TQR3"/>
<dbReference type="InterPro" id="IPR021529">
    <property type="entry name" value="DUF2798"/>
</dbReference>
<comment type="caution">
    <text evidence="2">The sequence shown here is derived from an EMBL/GenBank/DDBJ whole genome shotgun (WGS) entry which is preliminary data.</text>
</comment>
<dbReference type="OrthoDB" id="8481133at2"/>
<dbReference type="Proteomes" id="UP000234456">
    <property type="component" value="Unassembled WGS sequence"/>
</dbReference>
<protein>
    <submittedName>
        <fullName evidence="2">DUF2798 domain-containing protein</fullName>
    </submittedName>
</protein>
<feature type="transmembrane region" description="Helical" evidence="1">
    <location>
        <begin position="46"/>
        <end position="68"/>
    </location>
</feature>
<keyword evidence="1" id="KW-0472">Membrane</keyword>
<dbReference type="RefSeq" id="WP_027680144.1">
    <property type="nucleotide sequence ID" value="NZ_PKQE01000002.1"/>
</dbReference>
<keyword evidence="1" id="KW-0812">Transmembrane</keyword>
<sequence length="83" mass="9129">MSTPVSTATRLRVIFAWLMSGLMSLLMTGWIGWINAGISPDFLARWAHAFVLAWPAAFTIVLVAAPVVQRLTQRLVVPNPVQP</sequence>
<organism evidence="2 3">
    <name type="scientific">Ralstonia pickettii</name>
    <name type="common">Burkholderia pickettii</name>
    <dbReference type="NCBI Taxonomy" id="329"/>
    <lineage>
        <taxon>Bacteria</taxon>
        <taxon>Pseudomonadati</taxon>
        <taxon>Pseudomonadota</taxon>
        <taxon>Betaproteobacteria</taxon>
        <taxon>Burkholderiales</taxon>
        <taxon>Burkholderiaceae</taxon>
        <taxon>Ralstonia</taxon>
    </lineage>
</organism>
<evidence type="ECO:0000313" key="2">
    <source>
        <dbReference type="EMBL" id="PLC42034.1"/>
    </source>
</evidence>
<dbReference type="Pfam" id="PF11391">
    <property type="entry name" value="DUF2798"/>
    <property type="match status" value="1"/>
</dbReference>
<feature type="transmembrane region" description="Helical" evidence="1">
    <location>
        <begin position="12"/>
        <end position="34"/>
    </location>
</feature>